<sequence length="422" mass="46903">MATPHRPRASTITSNHLRLIASKDLTIPKDITATLTNALESRDYSICLKNLHGIGIDPQSYIDGLDKAIGIISSGSDIHGRCVRALSRACKIYGLLPASHEVTSLLTTSQYAIASGRFSDIWKATNANGEVFALKVLRMYEGSAVQVKKKYCREVIRSRWMNHPNVLRIEGVAPDLFPCCTVSRWMENGNMLEYLNTHQGHIDRSELLLGIMRGLNHLHARNVVHGDLRSHNIFINAQGIPCLANFGLSSIARDIYSVNGSDISSGGSVRWSAPELVGPITTKNEVWVKPTVRSDIYSLAMVIVEAFTGRVPFPNLSDAYVVISIMKGVRPQKPSNGESRGLGPAIWKLTEDCWNQNREKRPDIASVLRRFQAIFCAGEEKRSSPIIERIKSIGLPFDSVQQRINKLDQELEKAMRHAQVDP</sequence>
<feature type="domain" description="Protein kinase" evidence="5">
    <location>
        <begin position="107"/>
        <end position="375"/>
    </location>
</feature>
<dbReference type="PROSITE" id="PS00109">
    <property type="entry name" value="PROTEIN_KINASE_TYR"/>
    <property type="match status" value="1"/>
</dbReference>
<evidence type="ECO:0000256" key="3">
    <source>
        <dbReference type="ARBA" id="ARBA00022777"/>
    </source>
</evidence>
<dbReference type="PANTHER" id="PTHR44329">
    <property type="entry name" value="SERINE/THREONINE-PROTEIN KINASE TNNI3K-RELATED"/>
    <property type="match status" value="1"/>
</dbReference>
<keyword evidence="1" id="KW-0808">Transferase</keyword>
<evidence type="ECO:0000256" key="4">
    <source>
        <dbReference type="ARBA" id="ARBA00022840"/>
    </source>
</evidence>
<keyword evidence="3 6" id="KW-0418">Kinase</keyword>
<dbReference type="PROSITE" id="PS50011">
    <property type="entry name" value="PROTEIN_KINASE_DOM"/>
    <property type="match status" value="1"/>
</dbReference>
<name>A0A9P6HMF2_9AGAM</name>
<proteinExistence type="predicted"/>
<reference evidence="6" key="2">
    <citation type="submission" date="2020-11" db="EMBL/GenBank/DDBJ databases">
        <authorList>
            <consortium name="DOE Joint Genome Institute"/>
            <person name="Kuo A."/>
            <person name="Miyauchi S."/>
            <person name="Kiss E."/>
            <person name="Drula E."/>
            <person name="Kohler A."/>
            <person name="Sanchez-Garcia M."/>
            <person name="Andreopoulos B."/>
            <person name="Barry K.W."/>
            <person name="Bonito G."/>
            <person name="Buee M."/>
            <person name="Carver A."/>
            <person name="Chen C."/>
            <person name="Cichocki N."/>
            <person name="Clum A."/>
            <person name="Culley D."/>
            <person name="Crous P.W."/>
            <person name="Fauchery L."/>
            <person name="Girlanda M."/>
            <person name="Hayes R."/>
            <person name="Keri Z."/>
            <person name="Labutti K."/>
            <person name="Lipzen A."/>
            <person name="Lombard V."/>
            <person name="Magnuson J."/>
            <person name="Maillard F."/>
            <person name="Morin E."/>
            <person name="Murat C."/>
            <person name="Nolan M."/>
            <person name="Ohm R."/>
            <person name="Pangilinan J."/>
            <person name="Pereira M."/>
            <person name="Perotto S."/>
            <person name="Peter M."/>
            <person name="Riley R."/>
            <person name="Sitrit Y."/>
            <person name="Stielow B."/>
            <person name="Szollosi G."/>
            <person name="Zifcakova L."/>
            <person name="Stursova M."/>
            <person name="Spatafora J.W."/>
            <person name="Tedersoo L."/>
            <person name="Vaario L.-M."/>
            <person name="Yamada A."/>
            <person name="Yan M."/>
            <person name="Wang P."/>
            <person name="Xu J."/>
            <person name="Bruns T."/>
            <person name="Baldrian P."/>
            <person name="Vilgalys R."/>
            <person name="Henrissat B."/>
            <person name="Grigoriev I.V."/>
            <person name="Hibbett D."/>
            <person name="Nagy L.G."/>
            <person name="Martin F.M."/>
        </authorList>
    </citation>
    <scope>NUCLEOTIDE SEQUENCE</scope>
    <source>
        <strain evidence="6">UH-Tt-Lm1</strain>
    </source>
</reference>
<keyword evidence="4" id="KW-0067">ATP-binding</keyword>
<keyword evidence="2" id="KW-0547">Nucleotide-binding</keyword>
<evidence type="ECO:0000256" key="2">
    <source>
        <dbReference type="ARBA" id="ARBA00022741"/>
    </source>
</evidence>
<dbReference type="InterPro" id="IPR051681">
    <property type="entry name" value="Ser/Thr_Kinases-Pseudokinases"/>
</dbReference>
<evidence type="ECO:0000313" key="7">
    <source>
        <dbReference type="Proteomes" id="UP000736335"/>
    </source>
</evidence>
<evidence type="ECO:0000256" key="1">
    <source>
        <dbReference type="ARBA" id="ARBA00022679"/>
    </source>
</evidence>
<evidence type="ECO:0000259" key="5">
    <source>
        <dbReference type="PROSITE" id="PS50011"/>
    </source>
</evidence>
<dbReference type="Gene3D" id="1.10.510.10">
    <property type="entry name" value="Transferase(Phosphotransferase) domain 1"/>
    <property type="match status" value="1"/>
</dbReference>
<reference evidence="6" key="1">
    <citation type="journal article" date="2020" name="Nat. Commun.">
        <title>Large-scale genome sequencing of mycorrhizal fungi provides insights into the early evolution of symbiotic traits.</title>
        <authorList>
            <person name="Miyauchi S."/>
            <person name="Kiss E."/>
            <person name="Kuo A."/>
            <person name="Drula E."/>
            <person name="Kohler A."/>
            <person name="Sanchez-Garcia M."/>
            <person name="Morin E."/>
            <person name="Andreopoulos B."/>
            <person name="Barry K.W."/>
            <person name="Bonito G."/>
            <person name="Buee M."/>
            <person name="Carver A."/>
            <person name="Chen C."/>
            <person name="Cichocki N."/>
            <person name="Clum A."/>
            <person name="Culley D."/>
            <person name="Crous P.W."/>
            <person name="Fauchery L."/>
            <person name="Girlanda M."/>
            <person name="Hayes R.D."/>
            <person name="Keri Z."/>
            <person name="LaButti K."/>
            <person name="Lipzen A."/>
            <person name="Lombard V."/>
            <person name="Magnuson J."/>
            <person name="Maillard F."/>
            <person name="Murat C."/>
            <person name="Nolan M."/>
            <person name="Ohm R.A."/>
            <person name="Pangilinan J."/>
            <person name="Pereira M.F."/>
            <person name="Perotto S."/>
            <person name="Peter M."/>
            <person name="Pfister S."/>
            <person name="Riley R."/>
            <person name="Sitrit Y."/>
            <person name="Stielow J.B."/>
            <person name="Szollosi G."/>
            <person name="Zifcakova L."/>
            <person name="Stursova M."/>
            <person name="Spatafora J.W."/>
            <person name="Tedersoo L."/>
            <person name="Vaario L.M."/>
            <person name="Yamada A."/>
            <person name="Yan M."/>
            <person name="Wang P."/>
            <person name="Xu J."/>
            <person name="Bruns T."/>
            <person name="Baldrian P."/>
            <person name="Vilgalys R."/>
            <person name="Dunand C."/>
            <person name="Henrissat B."/>
            <person name="Grigoriev I.V."/>
            <person name="Hibbett D."/>
            <person name="Nagy L.G."/>
            <person name="Martin F.M."/>
        </authorList>
    </citation>
    <scope>NUCLEOTIDE SEQUENCE</scope>
    <source>
        <strain evidence="6">UH-Tt-Lm1</strain>
    </source>
</reference>
<comment type="caution">
    <text evidence="6">The sequence shown here is derived from an EMBL/GenBank/DDBJ whole genome shotgun (WGS) entry which is preliminary data.</text>
</comment>
<dbReference type="GO" id="GO:0004674">
    <property type="term" value="F:protein serine/threonine kinase activity"/>
    <property type="evidence" value="ECO:0007669"/>
    <property type="project" value="TreeGrafter"/>
</dbReference>
<keyword evidence="7" id="KW-1185">Reference proteome</keyword>
<gene>
    <name evidence="6" type="ORF">BJ322DRAFT_540601</name>
</gene>
<organism evidence="6 7">
    <name type="scientific">Thelephora terrestris</name>
    <dbReference type="NCBI Taxonomy" id="56493"/>
    <lineage>
        <taxon>Eukaryota</taxon>
        <taxon>Fungi</taxon>
        <taxon>Dikarya</taxon>
        <taxon>Basidiomycota</taxon>
        <taxon>Agaricomycotina</taxon>
        <taxon>Agaricomycetes</taxon>
        <taxon>Thelephorales</taxon>
        <taxon>Thelephoraceae</taxon>
        <taxon>Thelephora</taxon>
    </lineage>
</organism>
<dbReference type="SUPFAM" id="SSF56112">
    <property type="entry name" value="Protein kinase-like (PK-like)"/>
    <property type="match status" value="1"/>
</dbReference>
<evidence type="ECO:0000313" key="6">
    <source>
        <dbReference type="EMBL" id="KAF9789530.1"/>
    </source>
</evidence>
<dbReference type="InterPro" id="IPR008266">
    <property type="entry name" value="Tyr_kinase_AS"/>
</dbReference>
<dbReference type="Proteomes" id="UP000736335">
    <property type="component" value="Unassembled WGS sequence"/>
</dbReference>
<dbReference type="InterPro" id="IPR001245">
    <property type="entry name" value="Ser-Thr/Tyr_kinase_cat_dom"/>
</dbReference>
<dbReference type="InterPro" id="IPR011009">
    <property type="entry name" value="Kinase-like_dom_sf"/>
</dbReference>
<protein>
    <submittedName>
        <fullName evidence="6">Kinase-like domain-containing protein</fullName>
    </submittedName>
</protein>
<dbReference type="AlphaFoldDB" id="A0A9P6HMF2"/>
<accession>A0A9P6HMF2</accession>
<dbReference type="Pfam" id="PF07714">
    <property type="entry name" value="PK_Tyr_Ser-Thr"/>
    <property type="match status" value="1"/>
</dbReference>
<dbReference type="OrthoDB" id="346907at2759"/>
<dbReference type="EMBL" id="WIUZ02000003">
    <property type="protein sequence ID" value="KAF9789530.1"/>
    <property type="molecule type" value="Genomic_DNA"/>
</dbReference>
<dbReference type="InterPro" id="IPR000719">
    <property type="entry name" value="Prot_kinase_dom"/>
</dbReference>
<dbReference type="GO" id="GO:0005524">
    <property type="term" value="F:ATP binding"/>
    <property type="evidence" value="ECO:0007669"/>
    <property type="project" value="UniProtKB-KW"/>
</dbReference>
<dbReference type="PANTHER" id="PTHR44329:SF288">
    <property type="entry name" value="MITOGEN-ACTIVATED PROTEIN KINASE KINASE KINASE 20"/>
    <property type="match status" value="1"/>
</dbReference>